<reference evidence="8" key="1">
    <citation type="journal article" date="2015" name="Genome Announc.">
        <title>Draft Genome Sequence of Anaerolineae Strain TC1, a Novel Isolate from a Methanogenic Wastewater Treatment System.</title>
        <authorList>
            <person name="Matsuura N."/>
            <person name="Tourlousse D.M."/>
            <person name="Sun L."/>
            <person name="Toyonaga M."/>
            <person name="Kuroda K."/>
            <person name="Ohashi A."/>
            <person name="Cruz R."/>
            <person name="Yamaguchi T."/>
            <person name="Sekiguchi Y."/>
        </authorList>
    </citation>
    <scope>NUCLEOTIDE SEQUENCE [LARGE SCALE GENOMIC DNA]</scope>
    <source>
        <strain evidence="8">TC1</strain>
    </source>
</reference>
<protein>
    <recommendedName>
        <fullName evidence="7">Anaerobic ribonucleoside-triphosphate reductase-activating protein</fullName>
        <ecNumber evidence="7">1.97.1.-</ecNumber>
    </recommendedName>
</protein>
<evidence type="ECO:0000256" key="2">
    <source>
        <dbReference type="ARBA" id="ARBA00022485"/>
    </source>
</evidence>
<evidence type="ECO:0000313" key="8">
    <source>
        <dbReference type="EMBL" id="GAP39749.1"/>
    </source>
</evidence>
<dbReference type="PANTHER" id="PTHR30352:SF2">
    <property type="entry name" value="ANAEROBIC RIBONUCLEOSIDE-TRIPHOSPHATE REDUCTASE-ACTIVATING PROTEIN"/>
    <property type="match status" value="1"/>
</dbReference>
<dbReference type="GO" id="GO:0043365">
    <property type="term" value="F:[formate-C-acetyltransferase]-activating enzyme activity"/>
    <property type="evidence" value="ECO:0007669"/>
    <property type="project" value="InterPro"/>
</dbReference>
<dbReference type="SUPFAM" id="SSF102114">
    <property type="entry name" value="Radical SAM enzymes"/>
    <property type="match status" value="1"/>
</dbReference>
<dbReference type="Gene3D" id="3.20.20.70">
    <property type="entry name" value="Aldolase class I"/>
    <property type="match status" value="1"/>
</dbReference>
<dbReference type="RefSeq" id="WP_062278445.1">
    <property type="nucleotide sequence ID" value="NZ_DF968180.1"/>
</dbReference>
<keyword evidence="3" id="KW-0949">S-adenosyl-L-methionine</keyword>
<comment type="similarity">
    <text evidence="7">Belongs to the organic radical-activating enzymes family.</text>
</comment>
<evidence type="ECO:0000256" key="4">
    <source>
        <dbReference type="ARBA" id="ARBA00022723"/>
    </source>
</evidence>
<evidence type="ECO:0000256" key="5">
    <source>
        <dbReference type="ARBA" id="ARBA00023004"/>
    </source>
</evidence>
<accession>A0A0K8PB63</accession>
<keyword evidence="4" id="KW-0479">Metal-binding</keyword>
<dbReference type="SFLD" id="SFLDS00029">
    <property type="entry name" value="Radical_SAM"/>
    <property type="match status" value="1"/>
</dbReference>
<dbReference type="GO" id="GO:0051539">
    <property type="term" value="F:4 iron, 4 sulfur cluster binding"/>
    <property type="evidence" value="ECO:0007669"/>
    <property type="project" value="UniProtKB-KW"/>
</dbReference>
<organism evidence="8">
    <name type="scientific">Flexilinea flocculi</name>
    <dbReference type="NCBI Taxonomy" id="1678840"/>
    <lineage>
        <taxon>Bacteria</taxon>
        <taxon>Bacillati</taxon>
        <taxon>Chloroflexota</taxon>
        <taxon>Anaerolineae</taxon>
        <taxon>Anaerolineales</taxon>
        <taxon>Anaerolineaceae</taxon>
        <taxon>Flexilinea</taxon>
    </lineage>
</organism>
<dbReference type="GO" id="GO:0046872">
    <property type="term" value="F:metal ion binding"/>
    <property type="evidence" value="ECO:0007669"/>
    <property type="project" value="UniProtKB-KW"/>
</dbReference>
<gene>
    <name evidence="8" type="ORF">ATC1_12284</name>
</gene>
<dbReference type="GO" id="GO:0004748">
    <property type="term" value="F:ribonucleoside-diphosphate reductase activity, thioredoxin disulfide as acceptor"/>
    <property type="evidence" value="ECO:0007669"/>
    <property type="project" value="TreeGrafter"/>
</dbReference>
<dbReference type="CDD" id="cd01335">
    <property type="entry name" value="Radical_SAM"/>
    <property type="match status" value="1"/>
</dbReference>
<dbReference type="EC" id="1.97.1.-" evidence="7"/>
<evidence type="ECO:0000313" key="9">
    <source>
        <dbReference type="Proteomes" id="UP000053370"/>
    </source>
</evidence>
<evidence type="ECO:0000256" key="7">
    <source>
        <dbReference type="PIRNR" id="PIRNR000368"/>
    </source>
</evidence>
<evidence type="ECO:0000256" key="1">
    <source>
        <dbReference type="ARBA" id="ARBA00001966"/>
    </source>
</evidence>
<dbReference type="InterPro" id="IPR034457">
    <property type="entry name" value="Organic_radical-activating"/>
</dbReference>
<dbReference type="InterPro" id="IPR013785">
    <property type="entry name" value="Aldolase_TIM"/>
</dbReference>
<dbReference type="STRING" id="1678840.ATC1_12284"/>
<keyword evidence="6" id="KW-0411">Iron-sulfur</keyword>
<comment type="function">
    <text evidence="7">Activation of anaerobic ribonucleoside-triphosphate reductase under anaerobic conditions by generation of an organic free radical, using S-adenosylmethionine and reduced flavodoxin as cosubstrates to produce 5'-deoxy-adenosine.</text>
</comment>
<evidence type="ECO:0000256" key="6">
    <source>
        <dbReference type="ARBA" id="ARBA00023014"/>
    </source>
</evidence>
<dbReference type="Pfam" id="PF13353">
    <property type="entry name" value="Fer4_12"/>
    <property type="match status" value="1"/>
</dbReference>
<dbReference type="OrthoDB" id="9782387at2"/>
<dbReference type="SFLD" id="SFLDF00299">
    <property type="entry name" value="anaerobic_ribonucleoside-triph"/>
    <property type="match status" value="1"/>
</dbReference>
<dbReference type="Proteomes" id="UP000053370">
    <property type="component" value="Unassembled WGS sequence"/>
</dbReference>
<keyword evidence="9" id="KW-1185">Reference proteome</keyword>
<dbReference type="EMBL" id="DF968180">
    <property type="protein sequence ID" value="GAP39749.1"/>
    <property type="molecule type" value="Genomic_DNA"/>
</dbReference>
<dbReference type="AlphaFoldDB" id="A0A0K8PB63"/>
<keyword evidence="2" id="KW-0004">4Fe-4S</keyword>
<proteinExistence type="inferred from homology"/>
<dbReference type="SFLD" id="SFLDG01063">
    <property type="entry name" value="activating_enzymes__group_1"/>
    <property type="match status" value="1"/>
</dbReference>
<dbReference type="InterPro" id="IPR058240">
    <property type="entry name" value="rSAM_sf"/>
</dbReference>
<dbReference type="PIRSF" id="PIRSF000368">
    <property type="entry name" value="NrdG"/>
    <property type="match status" value="1"/>
</dbReference>
<sequence length="188" mass="21079">MDLKLNYFLKRSSANGPGIRAVIWTQGCLQNCPGCCNPQTHPMHQGYRMSVTKLMQEIMRLGSDIEGITISGGEPFLQAEALNCLLLEIKQTTLLSVLIFSGYEKTLLDTVPLYRACLKNTDVLISGPYQKDVQPDYNQFCASGNQKLFLLSSRYQKEDFNNLMTNEIFIQENGTIIMSGLGRIEGIQ</sequence>
<dbReference type="InterPro" id="IPR012837">
    <property type="entry name" value="NrdG"/>
</dbReference>
<keyword evidence="7" id="KW-0560">Oxidoreductase</keyword>
<dbReference type="InterPro" id="IPR007197">
    <property type="entry name" value="rSAM"/>
</dbReference>
<evidence type="ECO:0000256" key="3">
    <source>
        <dbReference type="ARBA" id="ARBA00022691"/>
    </source>
</evidence>
<keyword evidence="5" id="KW-0408">Iron</keyword>
<comment type="cofactor">
    <cofactor evidence="1">
        <name>[4Fe-4S] cluster</name>
        <dbReference type="ChEBI" id="CHEBI:49883"/>
    </cofactor>
</comment>
<dbReference type="PANTHER" id="PTHR30352">
    <property type="entry name" value="PYRUVATE FORMATE-LYASE-ACTIVATING ENZYME"/>
    <property type="match status" value="1"/>
</dbReference>
<name>A0A0K8PB63_9CHLR</name>
<dbReference type="SFLD" id="SFLDG01066">
    <property type="entry name" value="organic_radical-activating_enz"/>
    <property type="match status" value="1"/>
</dbReference>